<accession>A0A517N4P2</accession>
<comment type="similarity">
    <text evidence="1 2">Belongs to the small heat shock protein (HSP20) family.</text>
</comment>
<dbReference type="InterPro" id="IPR008978">
    <property type="entry name" value="HSP20-like_chaperone"/>
</dbReference>
<evidence type="ECO:0000313" key="4">
    <source>
        <dbReference type="EMBL" id="QDT02106.1"/>
    </source>
</evidence>
<keyword evidence="5" id="KW-1185">Reference proteome</keyword>
<protein>
    <submittedName>
        <fullName evidence="4">Spore protein SP21</fullName>
    </submittedName>
</protein>
<feature type="domain" description="SHSP" evidence="3">
    <location>
        <begin position="42"/>
        <end position="154"/>
    </location>
</feature>
<dbReference type="SUPFAM" id="SSF49764">
    <property type="entry name" value="HSP20-like chaperones"/>
    <property type="match status" value="1"/>
</dbReference>
<evidence type="ECO:0000256" key="1">
    <source>
        <dbReference type="PROSITE-ProRule" id="PRU00285"/>
    </source>
</evidence>
<dbReference type="PROSITE" id="PS01031">
    <property type="entry name" value="SHSP"/>
    <property type="match status" value="1"/>
</dbReference>
<dbReference type="Proteomes" id="UP000318538">
    <property type="component" value="Chromosome"/>
</dbReference>
<proteinExistence type="inferred from homology"/>
<reference evidence="4 5" key="1">
    <citation type="submission" date="2019-02" db="EMBL/GenBank/DDBJ databases">
        <title>Deep-cultivation of Planctomycetes and their phenomic and genomic characterization uncovers novel biology.</title>
        <authorList>
            <person name="Wiegand S."/>
            <person name="Jogler M."/>
            <person name="Boedeker C."/>
            <person name="Pinto D."/>
            <person name="Vollmers J."/>
            <person name="Rivas-Marin E."/>
            <person name="Kohn T."/>
            <person name="Peeters S.H."/>
            <person name="Heuer A."/>
            <person name="Rast P."/>
            <person name="Oberbeckmann S."/>
            <person name="Bunk B."/>
            <person name="Jeske O."/>
            <person name="Meyerdierks A."/>
            <person name="Storesund J.E."/>
            <person name="Kallscheuer N."/>
            <person name="Luecker S."/>
            <person name="Lage O.M."/>
            <person name="Pohl T."/>
            <person name="Merkel B.J."/>
            <person name="Hornburger P."/>
            <person name="Mueller R.-W."/>
            <person name="Bruemmer F."/>
            <person name="Labrenz M."/>
            <person name="Spormann A.M."/>
            <person name="Op den Camp H."/>
            <person name="Overmann J."/>
            <person name="Amann R."/>
            <person name="Jetten M.S.M."/>
            <person name="Mascher T."/>
            <person name="Medema M.H."/>
            <person name="Devos D.P."/>
            <person name="Kaster A.-K."/>
            <person name="Ovreas L."/>
            <person name="Rohde M."/>
            <person name="Galperin M.Y."/>
            <person name="Jogler C."/>
        </authorList>
    </citation>
    <scope>NUCLEOTIDE SEQUENCE [LARGE SCALE GENOMIC DNA]</scope>
    <source>
        <strain evidence="4 5">K22_7</strain>
    </source>
</reference>
<dbReference type="KEGG" id="rlc:K227x_04770"/>
<organism evidence="4 5">
    <name type="scientific">Rubripirellula lacrimiformis</name>
    <dbReference type="NCBI Taxonomy" id="1930273"/>
    <lineage>
        <taxon>Bacteria</taxon>
        <taxon>Pseudomonadati</taxon>
        <taxon>Planctomycetota</taxon>
        <taxon>Planctomycetia</taxon>
        <taxon>Pirellulales</taxon>
        <taxon>Pirellulaceae</taxon>
        <taxon>Rubripirellula</taxon>
    </lineage>
</organism>
<sequence length="155" mass="17546">MANTMTKRGTRGLSLPAMELFPQFRSMENMMSRMFDDTDDSWLGGTLTPTLDVSETDSEVDVKMDLPGMKPEQIDIQVHNNVLSIRGERSEESEKKGRKFHRVERRIGSFARSVSLPSIVDEDNVDANYNDGVLTIRMPKTKEAQAKKIAVNQRP</sequence>
<name>A0A517N4P2_9BACT</name>
<gene>
    <name evidence="4" type="primary">hspA_2</name>
    <name evidence="4" type="ORF">K227x_04770</name>
</gene>
<dbReference type="Pfam" id="PF00011">
    <property type="entry name" value="HSP20"/>
    <property type="match status" value="1"/>
</dbReference>
<dbReference type="EMBL" id="CP036525">
    <property type="protein sequence ID" value="QDT02106.1"/>
    <property type="molecule type" value="Genomic_DNA"/>
</dbReference>
<evidence type="ECO:0000259" key="3">
    <source>
        <dbReference type="PROSITE" id="PS01031"/>
    </source>
</evidence>
<evidence type="ECO:0000256" key="2">
    <source>
        <dbReference type="RuleBase" id="RU003616"/>
    </source>
</evidence>
<dbReference type="PANTHER" id="PTHR11527">
    <property type="entry name" value="HEAT-SHOCK PROTEIN 20 FAMILY MEMBER"/>
    <property type="match status" value="1"/>
</dbReference>
<dbReference type="Gene3D" id="2.60.40.790">
    <property type="match status" value="1"/>
</dbReference>
<dbReference type="InterPro" id="IPR002068">
    <property type="entry name" value="A-crystallin/Hsp20_dom"/>
</dbReference>
<dbReference type="CDD" id="cd06464">
    <property type="entry name" value="ACD_sHsps-like"/>
    <property type="match status" value="1"/>
</dbReference>
<dbReference type="InterPro" id="IPR031107">
    <property type="entry name" value="Small_HSP"/>
</dbReference>
<evidence type="ECO:0000313" key="5">
    <source>
        <dbReference type="Proteomes" id="UP000318538"/>
    </source>
</evidence>
<dbReference type="AlphaFoldDB" id="A0A517N4P2"/>